<keyword evidence="4" id="KW-0175">Coiled coil</keyword>
<feature type="signal peptide" evidence="5">
    <location>
        <begin position="1"/>
        <end position="19"/>
    </location>
</feature>
<keyword evidence="2" id="KW-0813">Transport</keyword>
<accession>A0ABT1NF08</accession>
<dbReference type="EMBL" id="JAJEKE010000004">
    <property type="protein sequence ID" value="MCQ1529204.1"/>
    <property type="molecule type" value="Genomic_DNA"/>
</dbReference>
<dbReference type="PANTHER" id="PTHR33376:SF7">
    <property type="entry name" value="C4-DICARBOXYLATE-BINDING PROTEIN DCTB"/>
    <property type="match status" value="1"/>
</dbReference>
<evidence type="ECO:0000256" key="1">
    <source>
        <dbReference type="ARBA" id="ARBA00009023"/>
    </source>
</evidence>
<sequence length="344" mass="38411">MKRAISLIMVIILSASLVACGPKGENSEAFAKEQNLTLKLSHIRPQGSVADNDIRNFAAEVEKKTNGTIKFEIYPASQLGDYTTVLERVSIGDVDMQIAPIGTNLDKAFGISYCPYLVQNWDEAKEVYKSGGDLVNNMAAICEKNDIKLIGTYPLYFGGIALTKKPSDPTNVNSKDGIKIRVPNMKAFDLASQELGYLSTPLPAADTFTAMQTGMVEGAIGLGAEGYYSNYRDLVKYYLPINDHFELWYVCISAETWKKMSLSQQEAITAAAKEMETKRFVEAEKQEKEYEDKLVEAGVEIINFTDEELSNFAKVIREKVWPATKADFNEEFFDSIVEKYNLLK</sequence>
<organism evidence="6 7">
    <name type="scientific">Lutispora saccharofermentans</name>
    <dbReference type="NCBI Taxonomy" id="3024236"/>
    <lineage>
        <taxon>Bacteria</taxon>
        <taxon>Bacillati</taxon>
        <taxon>Bacillota</taxon>
        <taxon>Clostridia</taxon>
        <taxon>Lutisporales</taxon>
        <taxon>Lutisporaceae</taxon>
        <taxon>Lutispora</taxon>
    </lineage>
</organism>
<evidence type="ECO:0000256" key="4">
    <source>
        <dbReference type="SAM" id="Coils"/>
    </source>
</evidence>
<dbReference type="RefSeq" id="WP_255226724.1">
    <property type="nucleotide sequence ID" value="NZ_JAJEKE010000004.1"/>
</dbReference>
<keyword evidence="7" id="KW-1185">Reference proteome</keyword>
<protein>
    <submittedName>
        <fullName evidence="6">TRAP transporter substrate-binding protein DctP</fullName>
    </submittedName>
</protein>
<dbReference type="Gene3D" id="3.40.190.170">
    <property type="entry name" value="Bacterial extracellular solute-binding protein, family 7"/>
    <property type="match status" value="1"/>
</dbReference>
<proteinExistence type="inferred from homology"/>
<evidence type="ECO:0000256" key="3">
    <source>
        <dbReference type="ARBA" id="ARBA00022729"/>
    </source>
</evidence>
<name>A0ABT1NF08_9FIRM</name>
<dbReference type="PANTHER" id="PTHR33376">
    <property type="match status" value="1"/>
</dbReference>
<gene>
    <name evidence="6" type="primary">dctP</name>
    <name evidence="6" type="ORF">LJD61_06525</name>
</gene>
<reference evidence="6 7" key="1">
    <citation type="submission" date="2021-10" db="EMBL/GenBank/DDBJ databases">
        <title>Lutispora strain m25 sp. nov., a thermophilic, non-spore-forming bacterium isolated from a lab-scale methanogenic bioreactor digesting anaerobic sludge.</title>
        <authorList>
            <person name="El Houari A."/>
            <person name="Mcdonald J."/>
        </authorList>
    </citation>
    <scope>NUCLEOTIDE SEQUENCE [LARGE SCALE GENOMIC DNA]</scope>
    <source>
        <strain evidence="7">m25</strain>
    </source>
</reference>
<evidence type="ECO:0000313" key="6">
    <source>
        <dbReference type="EMBL" id="MCQ1529204.1"/>
    </source>
</evidence>
<evidence type="ECO:0000256" key="5">
    <source>
        <dbReference type="SAM" id="SignalP"/>
    </source>
</evidence>
<comment type="caution">
    <text evidence="6">The sequence shown here is derived from an EMBL/GenBank/DDBJ whole genome shotgun (WGS) entry which is preliminary data.</text>
</comment>
<dbReference type="InterPro" id="IPR038404">
    <property type="entry name" value="TRAP_DctP_sf"/>
</dbReference>
<keyword evidence="3 5" id="KW-0732">Signal</keyword>
<dbReference type="Proteomes" id="UP001651880">
    <property type="component" value="Unassembled WGS sequence"/>
</dbReference>
<dbReference type="PROSITE" id="PS51257">
    <property type="entry name" value="PROKAR_LIPOPROTEIN"/>
    <property type="match status" value="1"/>
</dbReference>
<evidence type="ECO:0000313" key="7">
    <source>
        <dbReference type="Proteomes" id="UP001651880"/>
    </source>
</evidence>
<evidence type="ECO:0000256" key="2">
    <source>
        <dbReference type="ARBA" id="ARBA00022448"/>
    </source>
</evidence>
<feature type="chain" id="PRO_5045800347" evidence="5">
    <location>
        <begin position="20"/>
        <end position="344"/>
    </location>
</feature>
<feature type="coiled-coil region" evidence="4">
    <location>
        <begin position="273"/>
        <end position="300"/>
    </location>
</feature>
<dbReference type="Pfam" id="PF03480">
    <property type="entry name" value="DctP"/>
    <property type="match status" value="1"/>
</dbReference>
<dbReference type="NCBIfam" id="NF037995">
    <property type="entry name" value="TRAP_S1"/>
    <property type="match status" value="1"/>
</dbReference>
<dbReference type="InterPro" id="IPR018389">
    <property type="entry name" value="DctP_fam"/>
</dbReference>
<comment type="similarity">
    <text evidence="1">Belongs to the bacterial solute-binding protein 7 family.</text>
</comment>